<protein>
    <submittedName>
        <fullName evidence="3">RCK C-terminal domain-containing protein</fullName>
    </submittedName>
</protein>
<dbReference type="Gene3D" id="3.30.70.1450">
    <property type="entry name" value="Regulator of K+ conductance, C-terminal domain"/>
    <property type="match status" value="1"/>
</dbReference>
<dbReference type="GO" id="GO:0008324">
    <property type="term" value="F:monoatomic cation transmembrane transporter activity"/>
    <property type="evidence" value="ECO:0007669"/>
    <property type="project" value="InterPro"/>
</dbReference>
<organism evidence="2 3">
    <name type="scientific">Steinernema glaseri</name>
    <dbReference type="NCBI Taxonomy" id="37863"/>
    <lineage>
        <taxon>Eukaryota</taxon>
        <taxon>Metazoa</taxon>
        <taxon>Ecdysozoa</taxon>
        <taxon>Nematoda</taxon>
        <taxon>Chromadorea</taxon>
        <taxon>Rhabditida</taxon>
        <taxon>Tylenchina</taxon>
        <taxon>Panagrolaimomorpha</taxon>
        <taxon>Strongyloidoidea</taxon>
        <taxon>Steinernematidae</taxon>
        <taxon>Steinernema</taxon>
    </lineage>
</organism>
<keyword evidence="2" id="KW-1185">Reference proteome</keyword>
<reference evidence="3" key="1">
    <citation type="submission" date="2016-11" db="UniProtKB">
        <authorList>
            <consortium name="WormBaseParasite"/>
        </authorList>
    </citation>
    <scope>IDENTIFICATION</scope>
</reference>
<evidence type="ECO:0000259" key="1">
    <source>
        <dbReference type="PROSITE" id="PS51202"/>
    </source>
</evidence>
<dbReference type="InterPro" id="IPR006037">
    <property type="entry name" value="RCK_C"/>
</dbReference>
<sequence length="62" mass="6303">MLHAVNLGADAYACGRPLTELGLDLLGVEVQAVQRDGEEVALATDTCLHAGDAVLLSGPSNA</sequence>
<evidence type="ECO:0000313" key="2">
    <source>
        <dbReference type="Proteomes" id="UP000095287"/>
    </source>
</evidence>
<accession>A0A1I8A9X9</accession>
<dbReference type="AlphaFoldDB" id="A0A1I8A9X9"/>
<dbReference type="WBParaSite" id="L893_g3748.t1">
    <property type="protein sequence ID" value="L893_g3748.t1"/>
    <property type="gene ID" value="L893_g3748"/>
</dbReference>
<dbReference type="PROSITE" id="PS51202">
    <property type="entry name" value="RCK_C"/>
    <property type="match status" value="1"/>
</dbReference>
<dbReference type="SUPFAM" id="SSF116726">
    <property type="entry name" value="TrkA C-terminal domain-like"/>
    <property type="match status" value="1"/>
</dbReference>
<feature type="domain" description="RCK C-terminal" evidence="1">
    <location>
        <begin position="1"/>
        <end position="62"/>
    </location>
</feature>
<dbReference type="GO" id="GO:0006813">
    <property type="term" value="P:potassium ion transport"/>
    <property type="evidence" value="ECO:0007669"/>
    <property type="project" value="InterPro"/>
</dbReference>
<evidence type="ECO:0000313" key="3">
    <source>
        <dbReference type="WBParaSite" id="L893_g3748.t1"/>
    </source>
</evidence>
<dbReference type="Proteomes" id="UP000095287">
    <property type="component" value="Unplaced"/>
</dbReference>
<dbReference type="Pfam" id="PF02080">
    <property type="entry name" value="TrkA_C"/>
    <property type="match status" value="1"/>
</dbReference>
<name>A0A1I8A9X9_9BILA</name>
<proteinExistence type="predicted"/>
<dbReference type="InterPro" id="IPR036721">
    <property type="entry name" value="RCK_C_sf"/>
</dbReference>